<keyword evidence="1" id="KW-1133">Transmembrane helix</keyword>
<dbReference type="Proteomes" id="UP000018680">
    <property type="component" value="Chromosome"/>
</dbReference>
<reference evidence="2 3" key="1">
    <citation type="journal article" date="2015" name="Stand. Genomic Sci.">
        <title>Complete genome sequence and description of Salinispira pacifica gen. nov., sp. nov., a novel spirochaete isolated form a hypersaline microbial mat.</title>
        <authorList>
            <person name="Ben Hania W."/>
            <person name="Joseph M."/>
            <person name="Schumann P."/>
            <person name="Bunk B."/>
            <person name="Fiebig A."/>
            <person name="Sproer C."/>
            <person name="Klenk H.P."/>
            <person name="Fardeau M.L."/>
            <person name="Spring S."/>
        </authorList>
    </citation>
    <scope>NUCLEOTIDE SEQUENCE [LARGE SCALE GENOMIC DNA]</scope>
    <source>
        <strain evidence="2 3">L21-RPul-D2</strain>
    </source>
</reference>
<dbReference type="OrthoDB" id="264208at2"/>
<dbReference type="AlphaFoldDB" id="V5WIA3"/>
<sequence>MKQRPFEMYWTLPRLLYGLVSALSVLAFLILAAVLTFIDQFTHGYRLLVSFMFSLFHPSARKDIRNMNRFTIGRRSVLQKYRCTLPPRYDPLIRQLEKDGFNSSRLVAVEADGRRAFSIPQGSSEKYLYYLEGRPAQAGFLMGILAPDNILAMSREYSNNVIFSTFGLKKWPSFRKVVGNLLTELVFLRSAVSMHNIPWELSEEMYGMYRGARKSRPVLFRDLVALNYGVDTILSYVYDVAGFLGLQYRLEEYQDPLSCNSFAAQGTMTQNGHMLFGRDFMFSTCDVFNRTGAYLLYNQEGSAPYLGFGAPGFAGSVVGLNPYGLSMGVHLAAGGNVRRGVPGLNSLLLVRHALQNNRSLPDLVECISRDNRGVSYLYPAAQGDVHPDFAEVPQTVEGNHGAAPAGKLSPRYNYPSACVMETGDCFQKRDFFEYLPPRLLNEEGCLPDPADLDSYDLQRPFRRGMVVRWMNDEPVELNLESQNRNLFRLFGLEYQPEMNQPGGMFVSSRDIRRIHLSPGHEKDYIVPSVFFFPGERILPDCIMVSNHYISPQMRLLSMNAWIGELQHIQKNDAESQYRYDLLNQKFWKQRAESSKLDFTSARQMIDYLNPFEKSYASHPQDDEYLRNSDGSYARSESYDFYGSKYTAKHGTPLTEPSQLEINGSISILDLTDLKFSSIWGFYNDSWVQVDFSAILSALKHLG</sequence>
<gene>
    <name evidence="2" type="ORF">L21SP2_2136</name>
</gene>
<proteinExistence type="predicted"/>
<dbReference type="HOGENOM" id="CLU_392733_0_0_12"/>
<accession>V5WIA3</accession>
<evidence type="ECO:0000313" key="3">
    <source>
        <dbReference type="Proteomes" id="UP000018680"/>
    </source>
</evidence>
<organism evidence="2 3">
    <name type="scientific">Salinispira pacifica</name>
    <dbReference type="NCBI Taxonomy" id="1307761"/>
    <lineage>
        <taxon>Bacteria</taxon>
        <taxon>Pseudomonadati</taxon>
        <taxon>Spirochaetota</taxon>
        <taxon>Spirochaetia</taxon>
        <taxon>Spirochaetales</taxon>
        <taxon>Spirochaetaceae</taxon>
        <taxon>Salinispira</taxon>
    </lineage>
</organism>
<dbReference type="Gene3D" id="3.60.60.10">
    <property type="entry name" value="Penicillin V Acylase, Chain A"/>
    <property type="match status" value="1"/>
</dbReference>
<dbReference type="EMBL" id="CP006939">
    <property type="protein sequence ID" value="AHC15503.1"/>
    <property type="molecule type" value="Genomic_DNA"/>
</dbReference>
<dbReference type="RefSeq" id="WP_024268407.1">
    <property type="nucleotide sequence ID" value="NC_023035.1"/>
</dbReference>
<dbReference type="KEGG" id="slr:L21SP2_2136"/>
<evidence type="ECO:0000256" key="1">
    <source>
        <dbReference type="SAM" id="Phobius"/>
    </source>
</evidence>
<dbReference type="eggNOG" id="COG3049">
    <property type="taxonomic scope" value="Bacteria"/>
</dbReference>
<keyword evidence="1" id="KW-0812">Transmembrane</keyword>
<protein>
    <submittedName>
        <fullName evidence="2">Uncharacterized protein</fullName>
    </submittedName>
</protein>
<dbReference type="STRING" id="1307761.L21SP2_2136"/>
<keyword evidence="3" id="KW-1185">Reference proteome</keyword>
<evidence type="ECO:0000313" key="2">
    <source>
        <dbReference type="EMBL" id="AHC15503.1"/>
    </source>
</evidence>
<keyword evidence="1" id="KW-0472">Membrane</keyword>
<name>V5WIA3_9SPIO</name>
<feature type="transmembrane region" description="Helical" evidence="1">
    <location>
        <begin position="12"/>
        <end position="38"/>
    </location>
</feature>